<comment type="cofactor">
    <cofactor evidence="1">
        <name>pyridoxal 5'-phosphate</name>
        <dbReference type="ChEBI" id="CHEBI:597326"/>
    </cofactor>
</comment>
<dbReference type="EMBL" id="CP059734">
    <property type="protein sequence ID" value="WDE08815.1"/>
    <property type="molecule type" value="Genomic_DNA"/>
</dbReference>
<dbReference type="Proteomes" id="UP000032352">
    <property type="component" value="Chromosome pTvir"/>
</dbReference>
<accession>A0AAE9Z8Q5</accession>
<evidence type="ECO:0000256" key="4">
    <source>
        <dbReference type="ARBA" id="ARBA00023239"/>
    </source>
</evidence>
<dbReference type="Pfam" id="PF00155">
    <property type="entry name" value="Aminotran_1_2"/>
    <property type="match status" value="1"/>
</dbReference>
<dbReference type="Gene3D" id="3.90.1150.10">
    <property type="entry name" value="Aspartate Aminotransferase, domain 1"/>
    <property type="match status" value="1"/>
</dbReference>
<dbReference type="GO" id="GO:0047804">
    <property type="term" value="F:cysteine-S-conjugate beta-lyase activity"/>
    <property type="evidence" value="ECO:0007669"/>
    <property type="project" value="UniProtKB-EC"/>
</dbReference>
<keyword evidence="8" id="KW-1185">Reference proteome</keyword>
<dbReference type="InterPro" id="IPR051798">
    <property type="entry name" value="Class-II_PLP-Dep_Aminotrans"/>
</dbReference>
<dbReference type="CDD" id="cd00609">
    <property type="entry name" value="AAT_like"/>
    <property type="match status" value="1"/>
</dbReference>
<dbReference type="NCBIfam" id="TIGR04350">
    <property type="entry name" value="C_S_lyase_PatB"/>
    <property type="match status" value="1"/>
</dbReference>
<comment type="similarity">
    <text evidence="5">Belongs to the class-II pyridoxal-phosphate-dependent aminotransferase family. MalY/PatB cystathionine beta-lyase subfamily.</text>
</comment>
<evidence type="ECO:0000313" key="7">
    <source>
        <dbReference type="EMBL" id="WDE08815.1"/>
    </source>
</evidence>
<name>A0AAE9Z8Q5_9GAMM</name>
<dbReference type="InterPro" id="IPR004839">
    <property type="entry name" value="Aminotransferase_I/II_large"/>
</dbReference>
<evidence type="ECO:0000256" key="5">
    <source>
        <dbReference type="ARBA" id="ARBA00037974"/>
    </source>
</evidence>
<dbReference type="PANTHER" id="PTHR43525">
    <property type="entry name" value="PROTEIN MALY"/>
    <property type="match status" value="1"/>
</dbReference>
<reference evidence="7 8" key="1">
    <citation type="journal article" date="2015" name="Genome Announc.">
        <title>Draft Genome Sequences of Marine Isolates of Thalassomonas viridans and Thalassomonas actiniarum.</title>
        <authorList>
            <person name="Olonade I."/>
            <person name="van Zyl L.J."/>
            <person name="Trindade M."/>
        </authorList>
    </citation>
    <scope>NUCLEOTIDE SEQUENCE [LARGE SCALE GENOMIC DNA]</scope>
    <source>
        <strain evidence="7 8">XOM25</strain>
    </source>
</reference>
<dbReference type="InterPro" id="IPR027619">
    <property type="entry name" value="C-S_lyase_PatB-like"/>
</dbReference>
<dbReference type="RefSeq" id="WP_044841029.1">
    <property type="nucleotide sequence ID" value="NZ_CP059734.1"/>
</dbReference>
<reference evidence="7 8" key="2">
    <citation type="journal article" date="2022" name="Mar. Drugs">
        <title>Bioassay-Guided Fractionation Leads to the Detection of Cholic Acid Generated by the Rare Thalassomonas sp.</title>
        <authorList>
            <person name="Pheiffer F."/>
            <person name="Schneider Y.K."/>
            <person name="Hansen E.H."/>
            <person name="Andersen J.H."/>
            <person name="Isaksson J."/>
            <person name="Busche T."/>
            <person name="R C."/>
            <person name="Kalinowski J."/>
            <person name="Zyl L.V."/>
            <person name="Trindade M."/>
        </authorList>
    </citation>
    <scope>NUCLEOTIDE SEQUENCE [LARGE SCALE GENOMIC DNA]</scope>
    <source>
        <strain evidence="7 8">XOM25</strain>
    </source>
</reference>
<evidence type="ECO:0000259" key="6">
    <source>
        <dbReference type="Pfam" id="PF00155"/>
    </source>
</evidence>
<gene>
    <name evidence="7" type="ORF">SG34_033525</name>
</gene>
<organism evidence="7 8">
    <name type="scientific">Thalassomonas viridans</name>
    <dbReference type="NCBI Taxonomy" id="137584"/>
    <lineage>
        <taxon>Bacteria</taxon>
        <taxon>Pseudomonadati</taxon>
        <taxon>Pseudomonadota</taxon>
        <taxon>Gammaproteobacteria</taxon>
        <taxon>Alteromonadales</taxon>
        <taxon>Colwelliaceae</taxon>
        <taxon>Thalassomonas</taxon>
    </lineage>
</organism>
<dbReference type="Gene3D" id="3.40.640.10">
    <property type="entry name" value="Type I PLP-dependent aspartate aminotransferase-like (Major domain)"/>
    <property type="match status" value="1"/>
</dbReference>
<evidence type="ECO:0000256" key="3">
    <source>
        <dbReference type="ARBA" id="ARBA00022898"/>
    </source>
</evidence>
<dbReference type="InterPro" id="IPR015421">
    <property type="entry name" value="PyrdxlP-dep_Trfase_major"/>
</dbReference>
<keyword evidence="3" id="KW-0663">Pyridoxal phosphate</keyword>
<dbReference type="InterPro" id="IPR015422">
    <property type="entry name" value="PyrdxlP-dep_Trfase_small"/>
</dbReference>
<dbReference type="SUPFAM" id="SSF53383">
    <property type="entry name" value="PLP-dependent transferases"/>
    <property type="match status" value="1"/>
</dbReference>
<evidence type="ECO:0000313" key="8">
    <source>
        <dbReference type="Proteomes" id="UP000032352"/>
    </source>
</evidence>
<proteinExistence type="inferred from homology"/>
<dbReference type="GO" id="GO:0030170">
    <property type="term" value="F:pyridoxal phosphate binding"/>
    <property type="evidence" value="ECO:0007669"/>
    <property type="project" value="InterPro"/>
</dbReference>
<dbReference type="PANTHER" id="PTHR43525:SF1">
    <property type="entry name" value="PROTEIN MALY"/>
    <property type="match status" value="1"/>
</dbReference>
<dbReference type="EC" id="4.4.1.13" evidence="2"/>
<sequence length="404" mass="45277">MHFDQKNVVTENSFIRNSESMLTGIFGTAEVTPFWVADMDFVIANPIKTELQRLVDRGQFAYEFNSQGVFNAISTWYQRRHNLTLASDNFVQVTGVLTGIALLIRELTDKGDSVLIQSPAYHQFSKVITGTGRKVVKSPLTINNGNYEMDFADLEAKLSAPDVKVMILCNPHNPVGRVWRQEELEKVLHVAEKHNVTIISDEIHSDIIYPGHQFTSLMALGAANHVALIGSPAKTFGMQSISNGYLYTENQELLEVMRNLTESLYIDHGNAFTIFATIAAYEKGDAWLDELLEYLQGNINWIWDFLREELPDVRMFPVEGTYQVWFDFSDTGLAGESLIKAFGEAGFGASPGTWFDSEAKQFARMNFASPRADIEQAFKRLKLVLAKPVEQAVASTKETSSSCC</sequence>
<dbReference type="AlphaFoldDB" id="A0AAE9Z8Q5"/>
<evidence type="ECO:0000256" key="2">
    <source>
        <dbReference type="ARBA" id="ARBA00012224"/>
    </source>
</evidence>
<protein>
    <recommendedName>
        <fullName evidence="2">cysteine-S-conjugate beta-lyase</fullName>
        <ecNumber evidence="2">4.4.1.13</ecNumber>
    </recommendedName>
</protein>
<dbReference type="InterPro" id="IPR015424">
    <property type="entry name" value="PyrdxlP-dep_Trfase"/>
</dbReference>
<dbReference type="KEGG" id="tvd:SG34_033525"/>
<keyword evidence="4 7" id="KW-0456">Lyase</keyword>
<evidence type="ECO:0000256" key="1">
    <source>
        <dbReference type="ARBA" id="ARBA00001933"/>
    </source>
</evidence>
<feature type="domain" description="Aminotransferase class I/classII large" evidence="6">
    <location>
        <begin position="71"/>
        <end position="381"/>
    </location>
</feature>